<dbReference type="Proteomes" id="UP000249061">
    <property type="component" value="Unassembled WGS sequence"/>
</dbReference>
<feature type="coiled-coil region" evidence="3">
    <location>
        <begin position="218"/>
        <end position="263"/>
    </location>
</feature>
<feature type="transmembrane region" description="Helical" evidence="4">
    <location>
        <begin position="164"/>
        <end position="183"/>
    </location>
</feature>
<dbReference type="InterPro" id="IPR003660">
    <property type="entry name" value="HAMP_dom"/>
</dbReference>
<evidence type="ECO:0000256" key="2">
    <source>
        <dbReference type="ARBA" id="ARBA00034247"/>
    </source>
</evidence>
<dbReference type="CDD" id="cd06225">
    <property type="entry name" value="HAMP"/>
    <property type="match status" value="1"/>
</dbReference>
<dbReference type="EMBL" id="QFQP01000018">
    <property type="protein sequence ID" value="PZR10204.1"/>
    <property type="molecule type" value="Genomic_DNA"/>
</dbReference>
<dbReference type="Gene3D" id="6.10.340.10">
    <property type="match status" value="1"/>
</dbReference>
<dbReference type="GO" id="GO:0007165">
    <property type="term" value="P:signal transduction"/>
    <property type="evidence" value="ECO:0007669"/>
    <property type="project" value="InterPro"/>
</dbReference>
<feature type="domain" description="GGDEF" evidence="6">
    <location>
        <begin position="291"/>
        <end position="425"/>
    </location>
</feature>
<dbReference type="PANTHER" id="PTHR45138">
    <property type="entry name" value="REGULATORY COMPONENTS OF SENSORY TRANSDUCTION SYSTEM"/>
    <property type="match status" value="1"/>
</dbReference>
<keyword evidence="4" id="KW-0812">Transmembrane</keyword>
<dbReference type="SUPFAM" id="SSF55073">
    <property type="entry name" value="Nucleotide cyclase"/>
    <property type="match status" value="1"/>
</dbReference>
<dbReference type="InterPro" id="IPR043128">
    <property type="entry name" value="Rev_trsase/Diguanyl_cyclase"/>
</dbReference>
<accession>A0A2W5V399</accession>
<dbReference type="Pfam" id="PF00990">
    <property type="entry name" value="GGDEF"/>
    <property type="match status" value="1"/>
</dbReference>
<dbReference type="InterPro" id="IPR029787">
    <property type="entry name" value="Nucleotide_cyclase"/>
</dbReference>
<dbReference type="GO" id="GO:0052621">
    <property type="term" value="F:diguanylate cyclase activity"/>
    <property type="evidence" value="ECO:0007669"/>
    <property type="project" value="UniProtKB-EC"/>
</dbReference>
<evidence type="ECO:0000256" key="3">
    <source>
        <dbReference type="SAM" id="Coils"/>
    </source>
</evidence>
<dbReference type="Pfam" id="PF00672">
    <property type="entry name" value="HAMP"/>
    <property type="match status" value="1"/>
</dbReference>
<dbReference type="GO" id="GO:0005886">
    <property type="term" value="C:plasma membrane"/>
    <property type="evidence" value="ECO:0007669"/>
    <property type="project" value="TreeGrafter"/>
</dbReference>
<dbReference type="PROSITE" id="PS50887">
    <property type="entry name" value="GGDEF"/>
    <property type="match status" value="1"/>
</dbReference>
<proteinExistence type="predicted"/>
<evidence type="ECO:0000256" key="1">
    <source>
        <dbReference type="ARBA" id="ARBA00012528"/>
    </source>
</evidence>
<gene>
    <name evidence="7" type="ORF">DI536_20475</name>
</gene>
<evidence type="ECO:0000256" key="4">
    <source>
        <dbReference type="SAM" id="Phobius"/>
    </source>
</evidence>
<dbReference type="PROSITE" id="PS50885">
    <property type="entry name" value="HAMP"/>
    <property type="match status" value="1"/>
</dbReference>
<keyword evidence="3" id="KW-0175">Coiled coil</keyword>
<evidence type="ECO:0000259" key="6">
    <source>
        <dbReference type="PROSITE" id="PS50887"/>
    </source>
</evidence>
<reference evidence="7 8" key="1">
    <citation type="submission" date="2017-08" db="EMBL/GenBank/DDBJ databases">
        <title>Infants hospitalized years apart are colonized by the same room-sourced microbial strains.</title>
        <authorList>
            <person name="Brooks B."/>
            <person name="Olm M.R."/>
            <person name="Firek B.A."/>
            <person name="Baker R."/>
            <person name="Thomas B.C."/>
            <person name="Morowitz M.J."/>
            <person name="Banfield J.F."/>
        </authorList>
    </citation>
    <scope>NUCLEOTIDE SEQUENCE [LARGE SCALE GENOMIC DNA]</scope>
    <source>
        <strain evidence="7">S2_003_000_R2_14</strain>
    </source>
</reference>
<dbReference type="InterPro" id="IPR050469">
    <property type="entry name" value="Diguanylate_Cyclase"/>
</dbReference>
<evidence type="ECO:0000313" key="8">
    <source>
        <dbReference type="Proteomes" id="UP000249061"/>
    </source>
</evidence>
<comment type="catalytic activity">
    <reaction evidence="2">
        <text>2 GTP = 3',3'-c-di-GMP + 2 diphosphate</text>
        <dbReference type="Rhea" id="RHEA:24898"/>
        <dbReference type="ChEBI" id="CHEBI:33019"/>
        <dbReference type="ChEBI" id="CHEBI:37565"/>
        <dbReference type="ChEBI" id="CHEBI:58805"/>
        <dbReference type="EC" id="2.7.7.65"/>
    </reaction>
</comment>
<keyword evidence="4" id="KW-0472">Membrane</keyword>
<organism evidence="7 8">
    <name type="scientific">Archangium gephyra</name>
    <dbReference type="NCBI Taxonomy" id="48"/>
    <lineage>
        <taxon>Bacteria</taxon>
        <taxon>Pseudomonadati</taxon>
        <taxon>Myxococcota</taxon>
        <taxon>Myxococcia</taxon>
        <taxon>Myxococcales</taxon>
        <taxon>Cystobacterineae</taxon>
        <taxon>Archangiaceae</taxon>
        <taxon>Archangium</taxon>
    </lineage>
</organism>
<keyword evidence="4" id="KW-1133">Transmembrane helix</keyword>
<dbReference type="AlphaFoldDB" id="A0A2W5V399"/>
<dbReference type="GO" id="GO:1902201">
    <property type="term" value="P:negative regulation of bacterial-type flagellum-dependent cell motility"/>
    <property type="evidence" value="ECO:0007669"/>
    <property type="project" value="TreeGrafter"/>
</dbReference>
<dbReference type="FunFam" id="3.30.70.270:FF:000001">
    <property type="entry name" value="Diguanylate cyclase domain protein"/>
    <property type="match status" value="1"/>
</dbReference>
<dbReference type="InterPro" id="IPR000160">
    <property type="entry name" value="GGDEF_dom"/>
</dbReference>
<protein>
    <recommendedName>
        <fullName evidence="1">diguanylate cyclase</fullName>
        <ecNumber evidence="1">2.7.7.65</ecNumber>
    </recommendedName>
</protein>
<dbReference type="Gene3D" id="3.30.70.270">
    <property type="match status" value="1"/>
</dbReference>
<evidence type="ECO:0000259" key="5">
    <source>
        <dbReference type="PROSITE" id="PS50885"/>
    </source>
</evidence>
<dbReference type="SUPFAM" id="SSF158472">
    <property type="entry name" value="HAMP domain-like"/>
    <property type="match status" value="1"/>
</dbReference>
<dbReference type="CDD" id="cd01949">
    <property type="entry name" value="GGDEF"/>
    <property type="match status" value="1"/>
</dbReference>
<dbReference type="EC" id="2.7.7.65" evidence="1"/>
<sequence>MGIRGQLTLLVAGIVALALAAATFLEARREQSEALEDFRLRNVRVLQTVGLTAAVQIAQNDMGGLDTLVAHLVESMGERDLVELSILDDQGRVLAHSDAERFNTVVSDVFSRDAILTDGPRWARNGSEYRVAVPAVSGIRWGTVTAVFSLHRLEDSYVRARNRLALTSLAIFAVLGTLLFFGLDRLIVRPVSALQTAVRRMGEGHLSTRVPPLRGAELRELTATINRMASALQEQRENLERAVAERTRELQDANSRLERLAVTDGLTGVFNHRRFQESLHAELLRSERHQRPMGVLMIDVDFFKKVNDAMGHPAGDELLRRLAQVLSADLRQTDMIARYGGEEFAVLLPETTKHEAMQVAERMRRDVEEVINSGGTTWPQKITISAGVATFPEDGRTAEDVLNAADQAMYVAKRQGRNRVVGARGGKV</sequence>
<dbReference type="NCBIfam" id="TIGR00254">
    <property type="entry name" value="GGDEF"/>
    <property type="match status" value="1"/>
</dbReference>
<feature type="domain" description="HAMP" evidence="5">
    <location>
        <begin position="185"/>
        <end position="237"/>
    </location>
</feature>
<dbReference type="GO" id="GO:0043709">
    <property type="term" value="P:cell adhesion involved in single-species biofilm formation"/>
    <property type="evidence" value="ECO:0007669"/>
    <property type="project" value="TreeGrafter"/>
</dbReference>
<name>A0A2W5V399_9BACT</name>
<dbReference type="SMART" id="SM00304">
    <property type="entry name" value="HAMP"/>
    <property type="match status" value="1"/>
</dbReference>
<dbReference type="SMART" id="SM00267">
    <property type="entry name" value="GGDEF"/>
    <property type="match status" value="1"/>
</dbReference>
<comment type="caution">
    <text evidence="7">The sequence shown here is derived from an EMBL/GenBank/DDBJ whole genome shotgun (WGS) entry which is preliminary data.</text>
</comment>
<dbReference type="PANTHER" id="PTHR45138:SF9">
    <property type="entry name" value="DIGUANYLATE CYCLASE DGCM-RELATED"/>
    <property type="match status" value="1"/>
</dbReference>
<evidence type="ECO:0000313" key="7">
    <source>
        <dbReference type="EMBL" id="PZR10204.1"/>
    </source>
</evidence>